<evidence type="ECO:0000256" key="1">
    <source>
        <dbReference type="SAM" id="MobiDB-lite"/>
    </source>
</evidence>
<evidence type="ECO:0000313" key="2">
    <source>
        <dbReference type="EMBL" id="KAG2535790.1"/>
    </source>
</evidence>
<name>A0A8T0MEN4_PANVG</name>
<proteinExistence type="predicted"/>
<comment type="caution">
    <text evidence="2">The sequence shown here is derived from an EMBL/GenBank/DDBJ whole genome shotgun (WGS) entry which is preliminary data.</text>
</comment>
<dbReference type="Proteomes" id="UP000823388">
    <property type="component" value="Chromosome 9N"/>
</dbReference>
<dbReference type="AlphaFoldDB" id="A0A8T0MEN4"/>
<evidence type="ECO:0000313" key="3">
    <source>
        <dbReference type="Proteomes" id="UP000823388"/>
    </source>
</evidence>
<accession>A0A8T0MEN4</accession>
<protein>
    <submittedName>
        <fullName evidence="2">Uncharacterized protein</fullName>
    </submittedName>
</protein>
<gene>
    <name evidence="2" type="ORF">PVAP13_9NG133200</name>
</gene>
<organism evidence="2 3">
    <name type="scientific">Panicum virgatum</name>
    <name type="common">Blackwell switchgrass</name>
    <dbReference type="NCBI Taxonomy" id="38727"/>
    <lineage>
        <taxon>Eukaryota</taxon>
        <taxon>Viridiplantae</taxon>
        <taxon>Streptophyta</taxon>
        <taxon>Embryophyta</taxon>
        <taxon>Tracheophyta</taxon>
        <taxon>Spermatophyta</taxon>
        <taxon>Magnoliopsida</taxon>
        <taxon>Liliopsida</taxon>
        <taxon>Poales</taxon>
        <taxon>Poaceae</taxon>
        <taxon>PACMAD clade</taxon>
        <taxon>Panicoideae</taxon>
        <taxon>Panicodae</taxon>
        <taxon>Paniceae</taxon>
        <taxon>Panicinae</taxon>
        <taxon>Panicum</taxon>
        <taxon>Panicum sect. Hiantes</taxon>
    </lineage>
</organism>
<feature type="region of interest" description="Disordered" evidence="1">
    <location>
        <begin position="162"/>
        <end position="196"/>
    </location>
</feature>
<sequence>MRGALPISRTSITDAGARTHASVTRKNVREASSNLCVVTIHIKTNRPKATRSPSKGSNPKNKHFASPVAAAAAMGKRGNESDYESLRDARIAENKARFEMLGLRCAKEELNAMVAPARRSYTYKQYATGPPRRSPRLNGQAVKHQALPLAGVLGKAMAVVVEEKEEEEGEESDHGAPAVVDEQMDTDGKGMGDVYDSVPMETAISAEEVVQRG</sequence>
<keyword evidence="3" id="KW-1185">Reference proteome</keyword>
<feature type="region of interest" description="Disordered" evidence="1">
    <location>
        <begin position="44"/>
        <end position="63"/>
    </location>
</feature>
<dbReference type="EMBL" id="CM029054">
    <property type="protein sequence ID" value="KAG2535790.1"/>
    <property type="molecule type" value="Genomic_DNA"/>
</dbReference>
<reference evidence="2" key="1">
    <citation type="submission" date="2020-05" db="EMBL/GenBank/DDBJ databases">
        <title>WGS assembly of Panicum virgatum.</title>
        <authorList>
            <person name="Lovell J.T."/>
            <person name="Jenkins J."/>
            <person name="Shu S."/>
            <person name="Juenger T.E."/>
            <person name="Schmutz J."/>
        </authorList>
    </citation>
    <scope>NUCLEOTIDE SEQUENCE</scope>
    <source>
        <strain evidence="2">AP13</strain>
    </source>
</reference>